<keyword evidence="3" id="KW-1185">Reference proteome</keyword>
<proteinExistence type="predicted"/>
<dbReference type="EMBL" id="CM001224">
    <property type="protein sequence ID" value="AET01250.1"/>
    <property type="molecule type" value="Genomic_DNA"/>
</dbReference>
<dbReference type="Proteomes" id="UP000002051">
    <property type="component" value="Chromosome 8"/>
</dbReference>
<name>G7LCJ9_MEDTR</name>
<evidence type="ECO:0000313" key="1">
    <source>
        <dbReference type="EMBL" id="AET01250.1"/>
    </source>
</evidence>
<dbReference type="HOGENOM" id="CLU_2577525_0_0_1"/>
<reference evidence="2" key="3">
    <citation type="submission" date="2015-04" db="UniProtKB">
        <authorList>
            <consortium name="EnsemblPlants"/>
        </authorList>
    </citation>
    <scope>IDENTIFICATION</scope>
    <source>
        <strain evidence="2">cv. Jemalong A17</strain>
    </source>
</reference>
<dbReference type="AlphaFoldDB" id="G7LCJ9"/>
<dbReference type="EnsemblPlants" id="AET01250">
    <property type="protein sequence ID" value="AET01250"/>
    <property type="gene ID" value="MTR_8g008920"/>
</dbReference>
<sequence length="81" mass="8914">MLDEDSYKSDSSPGKGQEWLLRQSGVGVTILLRYGPPLSELVAIVIGVHTPYGETYEGAPEPIDVCPEIFWHSFPSKSYTA</sequence>
<protein>
    <submittedName>
        <fullName evidence="1 2">Uncharacterized protein</fullName>
    </submittedName>
</protein>
<evidence type="ECO:0000313" key="3">
    <source>
        <dbReference type="Proteomes" id="UP000002051"/>
    </source>
</evidence>
<evidence type="ECO:0000313" key="2">
    <source>
        <dbReference type="EnsemblPlants" id="AET01250"/>
    </source>
</evidence>
<reference evidence="1 3" key="1">
    <citation type="journal article" date="2011" name="Nature">
        <title>The Medicago genome provides insight into the evolution of rhizobial symbioses.</title>
        <authorList>
            <person name="Young N.D."/>
            <person name="Debelle F."/>
            <person name="Oldroyd G.E."/>
            <person name="Geurts R."/>
            <person name="Cannon S.B."/>
            <person name="Udvardi M.K."/>
            <person name="Benedito V.A."/>
            <person name="Mayer K.F."/>
            <person name="Gouzy J."/>
            <person name="Schoof H."/>
            <person name="Van de Peer Y."/>
            <person name="Proost S."/>
            <person name="Cook D.R."/>
            <person name="Meyers B.C."/>
            <person name="Spannagl M."/>
            <person name="Cheung F."/>
            <person name="De Mita S."/>
            <person name="Krishnakumar V."/>
            <person name="Gundlach H."/>
            <person name="Zhou S."/>
            <person name="Mudge J."/>
            <person name="Bharti A.K."/>
            <person name="Murray J.D."/>
            <person name="Naoumkina M.A."/>
            <person name="Rosen B."/>
            <person name="Silverstein K.A."/>
            <person name="Tang H."/>
            <person name="Rombauts S."/>
            <person name="Zhao P.X."/>
            <person name="Zhou P."/>
            <person name="Barbe V."/>
            <person name="Bardou P."/>
            <person name="Bechner M."/>
            <person name="Bellec A."/>
            <person name="Berger A."/>
            <person name="Berges H."/>
            <person name="Bidwell S."/>
            <person name="Bisseling T."/>
            <person name="Choisne N."/>
            <person name="Couloux A."/>
            <person name="Denny R."/>
            <person name="Deshpande S."/>
            <person name="Dai X."/>
            <person name="Doyle J.J."/>
            <person name="Dudez A.M."/>
            <person name="Farmer A.D."/>
            <person name="Fouteau S."/>
            <person name="Franken C."/>
            <person name="Gibelin C."/>
            <person name="Gish J."/>
            <person name="Goldstein S."/>
            <person name="Gonzalez A.J."/>
            <person name="Green P.J."/>
            <person name="Hallab A."/>
            <person name="Hartog M."/>
            <person name="Hua A."/>
            <person name="Humphray S.J."/>
            <person name="Jeong D.H."/>
            <person name="Jing Y."/>
            <person name="Jocker A."/>
            <person name="Kenton S.M."/>
            <person name="Kim D.J."/>
            <person name="Klee K."/>
            <person name="Lai H."/>
            <person name="Lang C."/>
            <person name="Lin S."/>
            <person name="Macmil S.L."/>
            <person name="Magdelenat G."/>
            <person name="Matthews L."/>
            <person name="McCorrison J."/>
            <person name="Monaghan E.L."/>
            <person name="Mun J.H."/>
            <person name="Najar F.Z."/>
            <person name="Nicholson C."/>
            <person name="Noirot C."/>
            <person name="O'Bleness M."/>
            <person name="Paule C.R."/>
            <person name="Poulain J."/>
            <person name="Prion F."/>
            <person name="Qin B."/>
            <person name="Qu C."/>
            <person name="Retzel E.F."/>
            <person name="Riddle C."/>
            <person name="Sallet E."/>
            <person name="Samain S."/>
            <person name="Samson N."/>
            <person name="Sanders I."/>
            <person name="Saurat O."/>
            <person name="Scarpelli C."/>
            <person name="Schiex T."/>
            <person name="Segurens B."/>
            <person name="Severin A.J."/>
            <person name="Sherrier D.J."/>
            <person name="Shi R."/>
            <person name="Sims S."/>
            <person name="Singer S.R."/>
            <person name="Sinharoy S."/>
            <person name="Sterck L."/>
            <person name="Viollet A."/>
            <person name="Wang B.B."/>
            <person name="Wang K."/>
            <person name="Wang M."/>
            <person name="Wang X."/>
            <person name="Warfsmann J."/>
            <person name="Weissenbach J."/>
            <person name="White D.D."/>
            <person name="White J.D."/>
            <person name="Wiley G.B."/>
            <person name="Wincker P."/>
            <person name="Xing Y."/>
            <person name="Yang L."/>
            <person name="Yao Z."/>
            <person name="Ying F."/>
            <person name="Zhai J."/>
            <person name="Zhou L."/>
            <person name="Zuber A."/>
            <person name="Denarie J."/>
            <person name="Dixon R.A."/>
            <person name="May G.D."/>
            <person name="Schwartz D.C."/>
            <person name="Rogers J."/>
            <person name="Quetier F."/>
            <person name="Town C.D."/>
            <person name="Roe B.A."/>
        </authorList>
    </citation>
    <scope>NUCLEOTIDE SEQUENCE [LARGE SCALE GENOMIC DNA]</scope>
    <source>
        <strain evidence="1">A17</strain>
        <strain evidence="2 3">cv. Jemalong A17</strain>
    </source>
</reference>
<reference evidence="1 3" key="2">
    <citation type="journal article" date="2014" name="BMC Genomics">
        <title>An improved genome release (version Mt4.0) for the model legume Medicago truncatula.</title>
        <authorList>
            <person name="Tang H."/>
            <person name="Krishnakumar V."/>
            <person name="Bidwell S."/>
            <person name="Rosen B."/>
            <person name="Chan A."/>
            <person name="Zhou S."/>
            <person name="Gentzbittel L."/>
            <person name="Childs K.L."/>
            <person name="Yandell M."/>
            <person name="Gundlach H."/>
            <person name="Mayer K.F."/>
            <person name="Schwartz D.C."/>
            <person name="Town C.D."/>
        </authorList>
    </citation>
    <scope>GENOME REANNOTATION</scope>
    <source>
        <strain evidence="2 3">cv. Jemalong A17</strain>
    </source>
</reference>
<gene>
    <name evidence="1" type="ordered locus">MTR_8g008920</name>
</gene>
<dbReference type="PaxDb" id="3880-AET01250"/>
<accession>G7LCJ9</accession>
<organism evidence="1 3">
    <name type="scientific">Medicago truncatula</name>
    <name type="common">Barrel medic</name>
    <name type="synonym">Medicago tribuloides</name>
    <dbReference type="NCBI Taxonomy" id="3880"/>
    <lineage>
        <taxon>Eukaryota</taxon>
        <taxon>Viridiplantae</taxon>
        <taxon>Streptophyta</taxon>
        <taxon>Embryophyta</taxon>
        <taxon>Tracheophyta</taxon>
        <taxon>Spermatophyta</taxon>
        <taxon>Magnoliopsida</taxon>
        <taxon>eudicotyledons</taxon>
        <taxon>Gunneridae</taxon>
        <taxon>Pentapetalae</taxon>
        <taxon>rosids</taxon>
        <taxon>fabids</taxon>
        <taxon>Fabales</taxon>
        <taxon>Fabaceae</taxon>
        <taxon>Papilionoideae</taxon>
        <taxon>50 kb inversion clade</taxon>
        <taxon>NPAAA clade</taxon>
        <taxon>Hologalegina</taxon>
        <taxon>IRL clade</taxon>
        <taxon>Trifolieae</taxon>
        <taxon>Medicago</taxon>
    </lineage>
</organism>